<reference evidence="3 4" key="1">
    <citation type="submission" date="2013-01" db="EMBL/GenBank/DDBJ databases">
        <authorList>
            <person name="Inman J."/>
            <person name="Zafar N."/>
            <person name="Lorenzi H."/>
            <person name="Caler E."/>
        </authorList>
    </citation>
    <scope>NUCLEOTIDE SEQUENCE [LARGE SCALE GENOMIC DNA]</scope>
    <source>
        <strain evidence="3 4">HM-3:IMSS</strain>
    </source>
</reference>
<protein>
    <submittedName>
        <fullName evidence="3">Uncharacterized protein</fullName>
    </submittedName>
</protein>
<dbReference type="EMBL" id="KB638854">
    <property type="protein sequence ID" value="EMS11011.1"/>
    <property type="molecule type" value="Genomic_DNA"/>
</dbReference>
<dbReference type="Proteomes" id="UP000030780">
    <property type="component" value="Unassembled WGS sequence"/>
</dbReference>
<accession>M7VZB5</accession>
<keyword evidence="2" id="KW-0472">Membrane</keyword>
<organism evidence="3 4">
    <name type="scientific">Entamoeba histolytica HM-3:IMSS</name>
    <dbReference type="NCBI Taxonomy" id="885315"/>
    <lineage>
        <taxon>Eukaryota</taxon>
        <taxon>Amoebozoa</taxon>
        <taxon>Evosea</taxon>
        <taxon>Archamoebae</taxon>
        <taxon>Mastigamoebida</taxon>
        <taxon>Entamoebidae</taxon>
        <taxon>Entamoeba</taxon>
    </lineage>
</organism>
<evidence type="ECO:0000256" key="2">
    <source>
        <dbReference type="SAM" id="Phobius"/>
    </source>
</evidence>
<evidence type="ECO:0000256" key="1">
    <source>
        <dbReference type="SAM" id="MobiDB-lite"/>
    </source>
</evidence>
<feature type="compositionally biased region" description="Low complexity" evidence="1">
    <location>
        <begin position="22"/>
        <end position="35"/>
    </location>
</feature>
<proteinExistence type="predicted"/>
<feature type="compositionally biased region" description="Basic and acidic residues" evidence="1">
    <location>
        <begin position="1"/>
        <end position="12"/>
    </location>
</feature>
<feature type="region of interest" description="Disordered" evidence="1">
    <location>
        <begin position="1"/>
        <end position="41"/>
    </location>
</feature>
<feature type="transmembrane region" description="Helical" evidence="2">
    <location>
        <begin position="49"/>
        <end position="67"/>
    </location>
</feature>
<keyword evidence="2" id="KW-1133">Transmembrane helix</keyword>
<evidence type="ECO:0000313" key="4">
    <source>
        <dbReference type="Proteomes" id="UP000030780"/>
    </source>
</evidence>
<dbReference type="AlphaFoldDB" id="M7VZB5"/>
<gene>
    <name evidence="3" type="ORF">KM1_253460</name>
</gene>
<name>M7VZB5_ENTHI</name>
<sequence>MVKLQKTQENKAKGRNTATKRNTPTNTSDSNTPNKTSDDSNKYIHLNDLSYGIIILSLIITFAYSNWLV</sequence>
<evidence type="ECO:0000313" key="3">
    <source>
        <dbReference type="EMBL" id="EMS11011.1"/>
    </source>
</evidence>
<keyword evidence="2" id="KW-0812">Transmembrane</keyword>
<dbReference type="VEuPathDB" id="AmoebaDB:KM1_253460"/>